<feature type="transmembrane region" description="Helical" evidence="7">
    <location>
        <begin position="287"/>
        <end position="305"/>
    </location>
</feature>
<evidence type="ECO:0000256" key="3">
    <source>
        <dbReference type="ARBA" id="ARBA00022801"/>
    </source>
</evidence>
<comment type="cofactor">
    <cofactor evidence="6">
        <name>Zn(2+)</name>
        <dbReference type="ChEBI" id="CHEBI:29105"/>
    </cofactor>
    <text evidence="6">Binds 1 zinc ion per subunit.</text>
</comment>
<dbReference type="InterPro" id="IPR032456">
    <property type="entry name" value="Peptidase_M48_N"/>
</dbReference>
<reference evidence="10 11" key="1">
    <citation type="submission" date="2024-09" db="EMBL/GenBank/DDBJ databases">
        <authorList>
            <person name="Sun Q."/>
            <person name="Mori K."/>
        </authorList>
    </citation>
    <scope>NUCLEOTIDE SEQUENCE [LARGE SCALE GENOMIC DNA]</scope>
    <source>
        <strain evidence="10 11">JCM 11201</strain>
    </source>
</reference>
<accession>A0ABV5WCM5</accession>
<comment type="similarity">
    <text evidence="6">Belongs to the peptidase M48 family.</text>
</comment>
<evidence type="ECO:0000256" key="2">
    <source>
        <dbReference type="ARBA" id="ARBA00022723"/>
    </source>
</evidence>
<keyword evidence="7" id="KW-1133">Transmembrane helix</keyword>
<sequence length="418" mass="48300">MRKAVSWSLFMYVCFGLFIYWYLFYGTSADIPEAYKGTSADPATFMNARELMLSQEFSRTKYLLFFLATPFEWLVLFLILVLGISKRFEDSAKLITRLRVGQVAIYFFYLSLVTTVLALPFKWMGYQVSKSYGISTQTLASWFKDIVIDFWVNFGIMLFVVATLMWLIRKSEKRWWFHAWALSVPFTIFLTFIQPVVLDPLYNDFQPLQNQELKQKILSLASEADIPADNVYEVNMSEKTKSLNAYVTGIGSNSRIVLWDTTLKQLSENEILFIMAHEMAHYVKKHIYWAVASSIAISFVGLYLIHRILQFIIAKWGGVLNIRTLASLSVLPLFFLVSSVLSFAVSPAENYVSRMEERVSDQYAMEMTEDKKAAVETFQDLSKTSLSQVNPPGLVKLFLYTHPTMLERITYLEEYGKK</sequence>
<feature type="domain" description="Peptidase M48" evidence="8">
    <location>
        <begin position="207"/>
        <end position="414"/>
    </location>
</feature>
<evidence type="ECO:0000256" key="7">
    <source>
        <dbReference type="SAM" id="Phobius"/>
    </source>
</evidence>
<dbReference type="RefSeq" id="WP_379948619.1">
    <property type="nucleotide sequence ID" value="NZ_JBHMAF010000028.1"/>
</dbReference>
<feature type="domain" description="CAAX prenyl protease 1 N-terminal" evidence="9">
    <location>
        <begin position="44"/>
        <end position="203"/>
    </location>
</feature>
<dbReference type="EMBL" id="JBHMAF010000028">
    <property type="protein sequence ID" value="MFB9758340.1"/>
    <property type="molecule type" value="Genomic_DNA"/>
</dbReference>
<dbReference type="CDD" id="cd07343">
    <property type="entry name" value="M48A_Zmpste24p_like"/>
    <property type="match status" value="1"/>
</dbReference>
<keyword evidence="7" id="KW-0812">Transmembrane</keyword>
<gene>
    <name evidence="10" type="ORF">ACFFMS_07370</name>
</gene>
<feature type="transmembrane region" description="Helical" evidence="7">
    <location>
        <begin position="7"/>
        <end position="25"/>
    </location>
</feature>
<evidence type="ECO:0000259" key="9">
    <source>
        <dbReference type="Pfam" id="PF16491"/>
    </source>
</evidence>
<dbReference type="Proteomes" id="UP001589609">
    <property type="component" value="Unassembled WGS sequence"/>
</dbReference>
<keyword evidence="4 6" id="KW-0862">Zinc</keyword>
<keyword evidence="5 6" id="KW-0482">Metalloprotease</keyword>
<keyword evidence="2" id="KW-0479">Metal-binding</keyword>
<dbReference type="InterPro" id="IPR027057">
    <property type="entry name" value="CAXX_Prtase_1"/>
</dbReference>
<dbReference type="PANTHER" id="PTHR10120">
    <property type="entry name" value="CAAX PRENYL PROTEASE 1"/>
    <property type="match status" value="1"/>
</dbReference>
<dbReference type="Pfam" id="PF01435">
    <property type="entry name" value="Peptidase_M48"/>
    <property type="match status" value="1"/>
</dbReference>
<feature type="transmembrane region" description="Helical" evidence="7">
    <location>
        <begin position="62"/>
        <end position="82"/>
    </location>
</feature>
<evidence type="ECO:0000259" key="8">
    <source>
        <dbReference type="Pfam" id="PF01435"/>
    </source>
</evidence>
<evidence type="ECO:0000256" key="1">
    <source>
        <dbReference type="ARBA" id="ARBA00022670"/>
    </source>
</evidence>
<keyword evidence="7" id="KW-0472">Membrane</keyword>
<protein>
    <submittedName>
        <fullName evidence="10">M48 family metallopeptidase</fullName>
    </submittedName>
</protein>
<dbReference type="Pfam" id="PF16491">
    <property type="entry name" value="Peptidase_M48_N"/>
    <property type="match status" value="1"/>
</dbReference>
<evidence type="ECO:0000256" key="4">
    <source>
        <dbReference type="ARBA" id="ARBA00022833"/>
    </source>
</evidence>
<feature type="transmembrane region" description="Helical" evidence="7">
    <location>
        <begin position="103"/>
        <end position="126"/>
    </location>
</feature>
<name>A0ABV5WCM5_9BACI</name>
<feature type="transmembrane region" description="Helical" evidence="7">
    <location>
        <begin position="175"/>
        <end position="197"/>
    </location>
</feature>
<keyword evidence="3 6" id="KW-0378">Hydrolase</keyword>
<dbReference type="InterPro" id="IPR001915">
    <property type="entry name" value="Peptidase_M48"/>
</dbReference>
<feature type="transmembrane region" description="Helical" evidence="7">
    <location>
        <begin position="146"/>
        <end position="168"/>
    </location>
</feature>
<evidence type="ECO:0000256" key="5">
    <source>
        <dbReference type="ARBA" id="ARBA00023049"/>
    </source>
</evidence>
<comment type="caution">
    <text evidence="10">The sequence shown here is derived from an EMBL/GenBank/DDBJ whole genome shotgun (WGS) entry which is preliminary data.</text>
</comment>
<evidence type="ECO:0000256" key="6">
    <source>
        <dbReference type="RuleBase" id="RU003983"/>
    </source>
</evidence>
<evidence type="ECO:0000313" key="10">
    <source>
        <dbReference type="EMBL" id="MFB9758340.1"/>
    </source>
</evidence>
<organism evidence="10 11">
    <name type="scientific">Ectobacillus funiculus</name>
    <dbReference type="NCBI Taxonomy" id="137993"/>
    <lineage>
        <taxon>Bacteria</taxon>
        <taxon>Bacillati</taxon>
        <taxon>Bacillota</taxon>
        <taxon>Bacilli</taxon>
        <taxon>Bacillales</taxon>
        <taxon>Bacillaceae</taxon>
        <taxon>Ectobacillus</taxon>
    </lineage>
</organism>
<feature type="transmembrane region" description="Helical" evidence="7">
    <location>
        <begin position="325"/>
        <end position="345"/>
    </location>
</feature>
<keyword evidence="1 6" id="KW-0645">Protease</keyword>
<evidence type="ECO:0000313" key="11">
    <source>
        <dbReference type="Proteomes" id="UP001589609"/>
    </source>
</evidence>
<proteinExistence type="inferred from homology"/>
<dbReference type="Gene3D" id="3.30.2010.10">
    <property type="entry name" value="Metalloproteases ('zincins'), catalytic domain"/>
    <property type="match status" value="1"/>
</dbReference>
<keyword evidence="11" id="KW-1185">Reference proteome</keyword>